<feature type="domain" description="ABC3 transporter permease C-terminal" evidence="7">
    <location>
        <begin position="688"/>
        <end position="801"/>
    </location>
</feature>
<feature type="domain" description="MacB-like periplasmic core" evidence="8">
    <location>
        <begin position="20"/>
        <end position="247"/>
    </location>
</feature>
<feature type="transmembrane region" description="Helical" evidence="6">
    <location>
        <begin position="737"/>
        <end position="757"/>
    </location>
</feature>
<dbReference type="GO" id="GO:0022857">
    <property type="term" value="F:transmembrane transporter activity"/>
    <property type="evidence" value="ECO:0007669"/>
    <property type="project" value="TreeGrafter"/>
</dbReference>
<proteinExistence type="predicted"/>
<keyword evidence="2" id="KW-1003">Cell membrane</keyword>
<dbReference type="InterPro" id="IPR050250">
    <property type="entry name" value="Macrolide_Exporter_MacB"/>
</dbReference>
<sequence length="808" mass="89602">MIRHYLTIAFRTLRRAPLFSFINLAGLAVGLAAALLLLSYLRYELSFDDFHANGNRIYRLRHDTYQQGAVENSSVITYYGAGPALQEQIPEVEAVVRLHRADGMLNYYTPSGEVISHHETAAFYADSAFFSVFSFPLLQGEAQTLLRHPQAVVISASAAQKYFGTEDPLGKTLSLTTQWAGGEYVVEGVFQAVPANSHVQFDFLFSIPRLLTNPQFRDGAWYWTNFYTYVLLKSGTDPARVEQKMATVLAPYLEDHPSPERFALQPLGDIHLHSHLPSELDVNPDARLVSLLGLLAFLLLSIAWLNYVNLSTAHATDRAREVGVRQVLGSSKRELIRRFLLESWLLTAGALGIAALLYVVATPFFSRLIALELPVGGVGRVGFWAGALGALLAGTLLAGLYPAFVLSGFPPLAALAGKVGKVRNSKHGISLRRVLVVLQFSAAIGLMLATFTLYRQLDFMRHQDLGMNLAQKVVIRGPRLTHGGSYLNAMEHFKQQVQRQTSVRSVTASSQVPGKPLFWTDEFRRLTDPEQVRKPLSILAVDEAFLPAYEIPLLAGRNFEKDRVSDLQEGVLLNEAALRYLELGSPDAAIGQQIRVGETGQRTVVGVVKDFHQQSLHQRSEPIAFYFIPWSQDYVTFTLQGNVRGTLATLKILYQASFPENAFDFFFLDAQFDRQYSAEERAWKLFLLFALLSLVIACLGLFGLASLLMRQRTKEVALRKVLGASAASLTVLLTRDFLQLIGLAFVLAGLVSGWLLHHWLQTFAYRVHLSAGSFMWAGALTLVVAGVTVGMQSLRTTRANPIEALRGQ</sequence>
<evidence type="ECO:0000256" key="1">
    <source>
        <dbReference type="ARBA" id="ARBA00004651"/>
    </source>
</evidence>
<feature type="transmembrane region" description="Helical" evidence="6">
    <location>
        <begin position="434"/>
        <end position="454"/>
    </location>
</feature>
<feature type="transmembrane region" description="Helical" evidence="6">
    <location>
        <begin position="288"/>
        <end position="308"/>
    </location>
</feature>
<reference evidence="9 10" key="1">
    <citation type="submission" date="2016-10" db="EMBL/GenBank/DDBJ databases">
        <authorList>
            <person name="de Groot N.N."/>
        </authorList>
    </citation>
    <scope>NUCLEOTIDE SEQUENCE [LARGE SCALE GENOMIC DNA]</scope>
    <source>
        <strain evidence="9 10">DSM 25186</strain>
    </source>
</reference>
<dbReference type="STRING" id="1075417.SAMN05421823_12112"/>
<dbReference type="InterPro" id="IPR003838">
    <property type="entry name" value="ABC3_permease_C"/>
</dbReference>
<dbReference type="InterPro" id="IPR025857">
    <property type="entry name" value="MacB_PCD"/>
</dbReference>
<keyword evidence="10" id="KW-1185">Reference proteome</keyword>
<evidence type="ECO:0000256" key="2">
    <source>
        <dbReference type="ARBA" id="ARBA00022475"/>
    </source>
</evidence>
<dbReference type="OrthoDB" id="5933722at2"/>
<dbReference type="GO" id="GO:0005886">
    <property type="term" value="C:plasma membrane"/>
    <property type="evidence" value="ECO:0007669"/>
    <property type="project" value="UniProtKB-SubCell"/>
</dbReference>
<evidence type="ECO:0000256" key="4">
    <source>
        <dbReference type="ARBA" id="ARBA00022989"/>
    </source>
</evidence>
<evidence type="ECO:0000259" key="8">
    <source>
        <dbReference type="Pfam" id="PF12704"/>
    </source>
</evidence>
<dbReference type="AlphaFoldDB" id="A0A1G9VK97"/>
<accession>A0A1G9VK97</accession>
<evidence type="ECO:0000313" key="9">
    <source>
        <dbReference type="EMBL" id="SDM72245.1"/>
    </source>
</evidence>
<feature type="transmembrane region" description="Helical" evidence="6">
    <location>
        <begin position="685"/>
        <end position="709"/>
    </location>
</feature>
<comment type="subcellular location">
    <subcellularLocation>
        <location evidence="1">Cell membrane</location>
        <topology evidence="1">Multi-pass membrane protein</topology>
    </subcellularLocation>
</comment>
<dbReference type="Pfam" id="PF12704">
    <property type="entry name" value="MacB_PCD"/>
    <property type="match status" value="2"/>
</dbReference>
<organism evidence="9 10">
    <name type="scientific">Catalinimonas alkaloidigena</name>
    <dbReference type="NCBI Taxonomy" id="1075417"/>
    <lineage>
        <taxon>Bacteria</taxon>
        <taxon>Pseudomonadati</taxon>
        <taxon>Bacteroidota</taxon>
        <taxon>Cytophagia</taxon>
        <taxon>Cytophagales</taxon>
        <taxon>Catalimonadaceae</taxon>
        <taxon>Catalinimonas</taxon>
    </lineage>
</organism>
<evidence type="ECO:0000313" key="10">
    <source>
        <dbReference type="Proteomes" id="UP000198510"/>
    </source>
</evidence>
<keyword evidence="4 6" id="KW-1133">Transmembrane helix</keyword>
<keyword evidence="3 6" id="KW-0812">Transmembrane</keyword>
<protein>
    <submittedName>
        <fullName evidence="9">Putative ABC transport system permease protein</fullName>
    </submittedName>
</protein>
<keyword evidence="5 6" id="KW-0472">Membrane</keyword>
<feature type="transmembrane region" description="Helical" evidence="6">
    <location>
        <begin position="381"/>
        <end position="413"/>
    </location>
</feature>
<dbReference type="EMBL" id="FNFO01000021">
    <property type="protein sequence ID" value="SDM72245.1"/>
    <property type="molecule type" value="Genomic_DNA"/>
</dbReference>
<evidence type="ECO:0000256" key="3">
    <source>
        <dbReference type="ARBA" id="ARBA00022692"/>
    </source>
</evidence>
<feature type="domain" description="MacB-like periplasmic core" evidence="8">
    <location>
        <begin position="444"/>
        <end position="633"/>
    </location>
</feature>
<dbReference type="PANTHER" id="PTHR30572">
    <property type="entry name" value="MEMBRANE COMPONENT OF TRANSPORTER-RELATED"/>
    <property type="match status" value="1"/>
</dbReference>
<dbReference type="Proteomes" id="UP000198510">
    <property type="component" value="Unassembled WGS sequence"/>
</dbReference>
<feature type="transmembrane region" description="Helical" evidence="6">
    <location>
        <begin position="339"/>
        <end position="361"/>
    </location>
</feature>
<feature type="transmembrane region" description="Helical" evidence="6">
    <location>
        <begin position="769"/>
        <end position="789"/>
    </location>
</feature>
<dbReference type="PANTHER" id="PTHR30572:SF18">
    <property type="entry name" value="ABC-TYPE MACROLIDE FAMILY EXPORT SYSTEM PERMEASE COMPONENT 2"/>
    <property type="match status" value="1"/>
</dbReference>
<dbReference type="RefSeq" id="WP_089688737.1">
    <property type="nucleotide sequence ID" value="NZ_FNFO01000021.1"/>
</dbReference>
<gene>
    <name evidence="9" type="ORF">SAMN05421823_12112</name>
</gene>
<name>A0A1G9VK97_9BACT</name>
<feature type="transmembrane region" description="Helical" evidence="6">
    <location>
        <begin position="21"/>
        <end position="41"/>
    </location>
</feature>
<evidence type="ECO:0000256" key="5">
    <source>
        <dbReference type="ARBA" id="ARBA00023136"/>
    </source>
</evidence>
<dbReference type="Pfam" id="PF02687">
    <property type="entry name" value="FtsX"/>
    <property type="match status" value="2"/>
</dbReference>
<evidence type="ECO:0000256" key="6">
    <source>
        <dbReference type="SAM" id="Phobius"/>
    </source>
</evidence>
<feature type="domain" description="ABC3 transporter permease C-terminal" evidence="7">
    <location>
        <begin position="294"/>
        <end position="409"/>
    </location>
</feature>
<evidence type="ECO:0000259" key="7">
    <source>
        <dbReference type="Pfam" id="PF02687"/>
    </source>
</evidence>